<evidence type="ECO:0000256" key="1">
    <source>
        <dbReference type="SAM" id="Phobius"/>
    </source>
</evidence>
<accession>A0ABR7LF57</accession>
<dbReference type="InterPro" id="IPR012495">
    <property type="entry name" value="TadE-like_dom"/>
</dbReference>
<dbReference type="RefSeq" id="WP_187224432.1">
    <property type="nucleotide sequence ID" value="NZ_JABVED010000028.1"/>
</dbReference>
<keyword evidence="1" id="KW-0812">Transmembrane</keyword>
<reference evidence="3 4" key="1">
    <citation type="submission" date="2020-06" db="EMBL/GenBank/DDBJ databases">
        <title>Actinokineospora xiongansis sp. nov., isolated from soil of Baiyangdian.</title>
        <authorList>
            <person name="Zhang X."/>
        </authorList>
    </citation>
    <scope>NUCLEOTIDE SEQUENCE [LARGE SCALE GENOMIC DNA]</scope>
    <source>
        <strain evidence="3 4">HBU206404</strain>
    </source>
</reference>
<feature type="domain" description="TadE-like" evidence="2">
    <location>
        <begin position="11"/>
        <end position="53"/>
    </location>
</feature>
<keyword evidence="1" id="KW-0472">Membrane</keyword>
<evidence type="ECO:0000259" key="2">
    <source>
        <dbReference type="Pfam" id="PF07811"/>
    </source>
</evidence>
<keyword evidence="1" id="KW-1133">Transmembrane helix</keyword>
<gene>
    <name evidence="3" type="ORF">GPZ80_29795</name>
</gene>
<evidence type="ECO:0000313" key="4">
    <source>
        <dbReference type="Proteomes" id="UP000734823"/>
    </source>
</evidence>
<feature type="transmembrane region" description="Helical" evidence="1">
    <location>
        <begin position="12"/>
        <end position="34"/>
    </location>
</feature>
<dbReference type="Proteomes" id="UP000734823">
    <property type="component" value="Unassembled WGS sequence"/>
</dbReference>
<dbReference type="Pfam" id="PF07811">
    <property type="entry name" value="TadE"/>
    <property type="match status" value="1"/>
</dbReference>
<dbReference type="EMBL" id="JABVED010000028">
    <property type="protein sequence ID" value="MBC6451360.1"/>
    <property type="molecule type" value="Genomic_DNA"/>
</dbReference>
<sequence length="144" mass="14438">MTTRRRTTDAGSASLELVVIGTVLLAFMGLAAGLGRVAVASGTVTDAAAAAARAASLARTPAEAQNAAAGVARATLLQGGLHCESTNVSVDTTGFSAPLGQPAEVRAEVVCVVRLSDLGLPGISGSKSLRADFVSVLDPYRSRS</sequence>
<comment type="caution">
    <text evidence="3">The sequence shown here is derived from an EMBL/GenBank/DDBJ whole genome shotgun (WGS) entry which is preliminary data.</text>
</comment>
<proteinExistence type="predicted"/>
<name>A0ABR7LF57_9PSEU</name>
<evidence type="ECO:0000313" key="3">
    <source>
        <dbReference type="EMBL" id="MBC6451360.1"/>
    </source>
</evidence>
<protein>
    <submittedName>
        <fullName evidence="3">Pilus assembly protein</fullName>
    </submittedName>
</protein>
<keyword evidence="4" id="KW-1185">Reference proteome</keyword>
<organism evidence="3 4">
    <name type="scientific">Actinokineospora xionganensis</name>
    <dbReference type="NCBI Taxonomy" id="2684470"/>
    <lineage>
        <taxon>Bacteria</taxon>
        <taxon>Bacillati</taxon>
        <taxon>Actinomycetota</taxon>
        <taxon>Actinomycetes</taxon>
        <taxon>Pseudonocardiales</taxon>
        <taxon>Pseudonocardiaceae</taxon>
        <taxon>Actinokineospora</taxon>
    </lineage>
</organism>